<dbReference type="SUPFAM" id="SSF53822">
    <property type="entry name" value="Periplasmic binding protein-like I"/>
    <property type="match status" value="1"/>
</dbReference>
<dbReference type="PRINTS" id="PR00337">
    <property type="entry name" value="LEUILEVALBP"/>
</dbReference>
<protein>
    <submittedName>
        <fullName evidence="8">ABC transporter substrate-binding protein</fullName>
    </submittedName>
</protein>
<feature type="chain" id="PRO_5045718324" evidence="6">
    <location>
        <begin position="20"/>
        <end position="428"/>
    </location>
</feature>
<dbReference type="InterPro" id="IPR028082">
    <property type="entry name" value="Peripla_BP_I"/>
</dbReference>
<reference evidence="8 9" key="1">
    <citation type="submission" date="2021-06" db="EMBL/GenBank/DDBJ databases">
        <title>Description of novel taxa of the family Lachnospiraceae.</title>
        <authorList>
            <person name="Chaplin A.V."/>
            <person name="Sokolova S.R."/>
            <person name="Pikina A.P."/>
            <person name="Korzhanova M."/>
            <person name="Belova V."/>
            <person name="Korostin D."/>
            <person name="Efimov B.A."/>
        </authorList>
    </citation>
    <scope>NUCLEOTIDE SEQUENCE [LARGE SCALE GENOMIC DNA]</scope>
    <source>
        <strain evidence="8 9">ASD4241</strain>
    </source>
</reference>
<dbReference type="PANTHER" id="PTHR30483:SF6">
    <property type="entry name" value="PERIPLASMIC BINDING PROTEIN OF ABC TRANSPORTER FOR NATURAL AMINO ACIDS"/>
    <property type="match status" value="1"/>
</dbReference>
<dbReference type="RefSeq" id="WP_238727084.1">
    <property type="nucleotide sequence ID" value="NZ_JAHQCX010000012.1"/>
</dbReference>
<comment type="caution">
    <text evidence="8">The sequence shown here is derived from an EMBL/GenBank/DDBJ whole genome shotgun (WGS) entry which is preliminary data.</text>
</comment>
<dbReference type="Proteomes" id="UP001314681">
    <property type="component" value="Unassembled WGS sequence"/>
</dbReference>
<accession>A0ABS6KAX1</accession>
<dbReference type="PANTHER" id="PTHR30483">
    <property type="entry name" value="LEUCINE-SPECIFIC-BINDING PROTEIN"/>
    <property type="match status" value="1"/>
</dbReference>
<gene>
    <name evidence="8" type="ORF">KTH90_16790</name>
</gene>
<proteinExistence type="inferred from homology"/>
<evidence type="ECO:0000313" key="9">
    <source>
        <dbReference type="Proteomes" id="UP001314681"/>
    </source>
</evidence>
<evidence type="ECO:0000256" key="3">
    <source>
        <dbReference type="ARBA" id="ARBA00022729"/>
    </source>
</evidence>
<feature type="region of interest" description="Disordered" evidence="5">
    <location>
        <begin position="26"/>
        <end position="61"/>
    </location>
</feature>
<comment type="similarity">
    <text evidence="1">Belongs to the leucine-binding protein family.</text>
</comment>
<dbReference type="EMBL" id="JAHQCX010000012">
    <property type="protein sequence ID" value="MBU9727669.1"/>
    <property type="molecule type" value="Genomic_DNA"/>
</dbReference>
<evidence type="ECO:0000259" key="7">
    <source>
        <dbReference type="Pfam" id="PF13458"/>
    </source>
</evidence>
<evidence type="ECO:0000256" key="2">
    <source>
        <dbReference type="ARBA" id="ARBA00022448"/>
    </source>
</evidence>
<feature type="signal peptide" evidence="6">
    <location>
        <begin position="1"/>
        <end position="19"/>
    </location>
</feature>
<keyword evidence="3 6" id="KW-0732">Signal</keyword>
<evidence type="ECO:0000256" key="4">
    <source>
        <dbReference type="ARBA" id="ARBA00022970"/>
    </source>
</evidence>
<organism evidence="8 9">
    <name type="scientific">Diplocloster modestus</name>
    <dbReference type="NCBI Taxonomy" id="2850322"/>
    <lineage>
        <taxon>Bacteria</taxon>
        <taxon>Bacillati</taxon>
        <taxon>Bacillota</taxon>
        <taxon>Clostridia</taxon>
        <taxon>Lachnospirales</taxon>
        <taxon>Lachnospiraceae</taxon>
        <taxon>Diplocloster</taxon>
    </lineage>
</organism>
<evidence type="ECO:0000256" key="5">
    <source>
        <dbReference type="SAM" id="MobiDB-lite"/>
    </source>
</evidence>
<keyword evidence="2" id="KW-0813">Transport</keyword>
<evidence type="ECO:0000256" key="6">
    <source>
        <dbReference type="SAM" id="SignalP"/>
    </source>
</evidence>
<dbReference type="Gene3D" id="3.40.50.2300">
    <property type="match status" value="2"/>
</dbReference>
<feature type="domain" description="Leucine-binding protein" evidence="7">
    <location>
        <begin position="78"/>
        <end position="404"/>
    </location>
</feature>
<dbReference type="InterPro" id="IPR028081">
    <property type="entry name" value="Leu-bd"/>
</dbReference>
<dbReference type="InterPro" id="IPR051010">
    <property type="entry name" value="BCAA_transport"/>
</dbReference>
<dbReference type="InterPro" id="IPR000709">
    <property type="entry name" value="Leu_Ile_Val-bd"/>
</dbReference>
<sequence length="428" mass="46042">MKKGLLTISALLLTIILCAGCSLNTSRGTDTSSDQSSGETSTPIQAQEPASSPSGETSSAEATGLSYKLGVFMRYNDSTGAQMRAVMTKQFDDLNKAGGIDGHTVEVVFYDTEGNAETAVNEFNRMVSEDKVLLIIGPTTSTNALAVIDLAAQSKIPVITPQSTNTSITKDYANEWFFRNSVADCYQSYSLCDYICEDLGMKKIAFIHSTDSQGQGQFDDFVGYMKENYDQDIYLEEMFNEGDIDFKSQLLNIKNSDAEILVIAGHEAEIGLITSQRLEVGIPADMPFAGYNAMTSADYSSVAGASCEGVIIASPWSATATDDGSKKFMADYAEQLTAPDANSALAYDCVNTVTHALTGLELGLTDDTLESDRLAIRDALSGIQGFPNLTGTVNYGPDATQLDKDAKTSCAIWQMQADYTYNLLKAAK</sequence>
<evidence type="ECO:0000256" key="1">
    <source>
        <dbReference type="ARBA" id="ARBA00010062"/>
    </source>
</evidence>
<dbReference type="Pfam" id="PF13458">
    <property type="entry name" value="Peripla_BP_6"/>
    <property type="match status" value="1"/>
</dbReference>
<keyword evidence="9" id="KW-1185">Reference proteome</keyword>
<keyword evidence="4" id="KW-0029">Amino-acid transport</keyword>
<name>A0ABS6KAX1_9FIRM</name>
<evidence type="ECO:0000313" key="8">
    <source>
        <dbReference type="EMBL" id="MBU9727669.1"/>
    </source>
</evidence>